<keyword evidence="3 8" id="KW-0436">Ligase</keyword>
<dbReference type="Proteomes" id="UP001595692">
    <property type="component" value="Unassembled WGS sequence"/>
</dbReference>
<dbReference type="Pfam" id="PF09179">
    <property type="entry name" value="TilS"/>
    <property type="match status" value="1"/>
</dbReference>
<evidence type="ECO:0000256" key="6">
    <source>
        <dbReference type="ARBA" id="ARBA00022840"/>
    </source>
</evidence>
<dbReference type="NCBIfam" id="TIGR02433">
    <property type="entry name" value="lysidine_TilS_C"/>
    <property type="match status" value="1"/>
</dbReference>
<sequence length="449" mass="50146">MNPLEILDVHWISRLRQLGVNRLLLAYSGGLDSLCLLHMAVAFVARHPEFSLQALHVHHGLNPAADDWVAHCQRTCDRLGVPLRVERVSVHREARQSLEAVAREVRYQALAAQMSPTTALLTAHHQDDQLETLLLALKRGAGPRGLGGMPPEQTFGSGWLIRPLLATSRPQLVALAESAGWQWIEDDSNQDQRFDRNFLRHSIVPVLSQRWPAIATTAARSATLCREQEQLLLEVAEADLAGAITPQGGLLLRCLHPLSMPRRHNLLRHWLRKCCGQVPEAEALQRIWSEVVLARADASPALQWHGGVIRRYADSLWLTPSLGPIPPTCWISTWPAQWQGAAGRLRLLPVERAAQLRMPTTAEAVSLRFAVAGSQRLHPLERAHSRELKKLWHEYQIAPWLREQWPVLFYGEQIAAIPGVLVCRGFEASLEAPGLAWQWQGGPARPACA</sequence>
<dbReference type="Pfam" id="PF01171">
    <property type="entry name" value="ATP_bind_3"/>
    <property type="match status" value="1"/>
</dbReference>
<keyword evidence="2 8" id="KW-0963">Cytoplasm</keyword>
<dbReference type="Pfam" id="PF11734">
    <property type="entry name" value="TilS_C"/>
    <property type="match status" value="1"/>
</dbReference>
<comment type="domain">
    <text evidence="8">The N-terminal region contains the highly conserved SGGXDS motif, predicted to be a P-loop motif involved in ATP binding.</text>
</comment>
<evidence type="ECO:0000259" key="9">
    <source>
        <dbReference type="SMART" id="SM00977"/>
    </source>
</evidence>
<evidence type="ECO:0000256" key="1">
    <source>
        <dbReference type="ARBA" id="ARBA00004496"/>
    </source>
</evidence>
<dbReference type="Gene3D" id="3.40.50.620">
    <property type="entry name" value="HUPs"/>
    <property type="match status" value="1"/>
</dbReference>
<dbReference type="InterPro" id="IPR012796">
    <property type="entry name" value="Lysidine-tRNA-synth_C"/>
</dbReference>
<dbReference type="RefSeq" id="WP_377154409.1">
    <property type="nucleotide sequence ID" value="NZ_JBHSAF010000015.1"/>
</dbReference>
<dbReference type="InterPro" id="IPR015262">
    <property type="entry name" value="tRNA_Ile_lys_synt_subst-bd"/>
</dbReference>
<dbReference type="InterPro" id="IPR012795">
    <property type="entry name" value="tRNA_Ile_lys_synt_N"/>
</dbReference>
<dbReference type="SUPFAM" id="SSF82829">
    <property type="entry name" value="MesJ substrate recognition domain-like"/>
    <property type="match status" value="1"/>
</dbReference>
<keyword evidence="6 8" id="KW-0067">ATP-binding</keyword>
<evidence type="ECO:0000256" key="3">
    <source>
        <dbReference type="ARBA" id="ARBA00022598"/>
    </source>
</evidence>
<dbReference type="EMBL" id="JBHSAF010000015">
    <property type="protein sequence ID" value="MFC3914909.1"/>
    <property type="molecule type" value="Genomic_DNA"/>
</dbReference>
<dbReference type="SUPFAM" id="SSF56037">
    <property type="entry name" value="PheT/TilS domain"/>
    <property type="match status" value="1"/>
</dbReference>
<keyword evidence="11" id="KW-1185">Reference proteome</keyword>
<evidence type="ECO:0000313" key="10">
    <source>
        <dbReference type="EMBL" id="MFC3914909.1"/>
    </source>
</evidence>
<evidence type="ECO:0000256" key="7">
    <source>
        <dbReference type="ARBA" id="ARBA00048539"/>
    </source>
</evidence>
<comment type="function">
    <text evidence="8">Ligates lysine onto the cytidine present at position 34 of the AUA codon-specific tRNA(Ile) that contains the anticodon CAU, in an ATP-dependent manner. Cytidine is converted to lysidine, thus changing the amino acid specificity of the tRNA from methionine to isoleucine.</text>
</comment>
<keyword evidence="4 8" id="KW-0819">tRNA processing</keyword>
<dbReference type="EC" id="6.3.4.19" evidence="8"/>
<feature type="binding site" evidence="8">
    <location>
        <begin position="28"/>
        <end position="33"/>
    </location>
    <ligand>
        <name>ATP</name>
        <dbReference type="ChEBI" id="CHEBI:30616"/>
    </ligand>
</feature>
<comment type="similarity">
    <text evidence="8">Belongs to the tRNA(Ile)-lysidine synthase family.</text>
</comment>
<gene>
    <name evidence="8 10" type="primary">tilS</name>
    <name evidence="10" type="ORF">ACFOSS_15775</name>
</gene>
<dbReference type="SMART" id="SM00977">
    <property type="entry name" value="TilS_C"/>
    <property type="match status" value="1"/>
</dbReference>
<dbReference type="PANTHER" id="PTHR43033">
    <property type="entry name" value="TRNA(ILE)-LYSIDINE SYNTHASE-RELATED"/>
    <property type="match status" value="1"/>
</dbReference>
<proteinExistence type="inferred from homology"/>
<dbReference type="Gene3D" id="1.20.59.20">
    <property type="match status" value="1"/>
</dbReference>
<reference evidence="11" key="1">
    <citation type="journal article" date="2019" name="Int. J. Syst. Evol. Microbiol.">
        <title>The Global Catalogue of Microorganisms (GCM) 10K type strain sequencing project: providing services to taxonomists for standard genome sequencing and annotation.</title>
        <authorList>
            <consortium name="The Broad Institute Genomics Platform"/>
            <consortium name="The Broad Institute Genome Sequencing Center for Infectious Disease"/>
            <person name="Wu L."/>
            <person name="Ma J."/>
        </authorList>
    </citation>
    <scope>NUCLEOTIDE SEQUENCE [LARGE SCALE GENOMIC DNA]</scope>
    <source>
        <strain evidence="11">CCUG 54939</strain>
    </source>
</reference>
<feature type="domain" description="Lysidine-tRNA(Ile) synthetase C-terminal" evidence="9">
    <location>
        <begin position="365"/>
        <end position="439"/>
    </location>
</feature>
<dbReference type="InterPro" id="IPR011063">
    <property type="entry name" value="TilS/TtcA_N"/>
</dbReference>
<organism evidence="10 11">
    <name type="scientific">Pseudaeromonas sharmana</name>
    <dbReference type="NCBI Taxonomy" id="328412"/>
    <lineage>
        <taxon>Bacteria</taxon>
        <taxon>Pseudomonadati</taxon>
        <taxon>Pseudomonadota</taxon>
        <taxon>Gammaproteobacteria</taxon>
        <taxon>Aeromonadales</taxon>
        <taxon>Aeromonadaceae</taxon>
        <taxon>Pseudaeromonas</taxon>
    </lineage>
</organism>
<evidence type="ECO:0000256" key="2">
    <source>
        <dbReference type="ARBA" id="ARBA00022490"/>
    </source>
</evidence>
<comment type="caution">
    <text evidence="10">The sequence shown here is derived from an EMBL/GenBank/DDBJ whole genome shotgun (WGS) entry which is preliminary data.</text>
</comment>
<evidence type="ECO:0000256" key="5">
    <source>
        <dbReference type="ARBA" id="ARBA00022741"/>
    </source>
</evidence>
<protein>
    <recommendedName>
        <fullName evidence="8">tRNA(Ile)-lysidine synthase</fullName>
        <ecNumber evidence="8">6.3.4.19</ecNumber>
    </recommendedName>
    <alternativeName>
        <fullName evidence="8">tRNA(Ile)-2-lysyl-cytidine synthase</fullName>
    </alternativeName>
    <alternativeName>
        <fullName evidence="8">tRNA(Ile)-lysidine synthetase</fullName>
    </alternativeName>
</protein>
<evidence type="ECO:0000313" key="11">
    <source>
        <dbReference type="Proteomes" id="UP001595692"/>
    </source>
</evidence>
<accession>A0ABV8CS52</accession>
<dbReference type="NCBIfam" id="TIGR02432">
    <property type="entry name" value="lysidine_TilS_N"/>
    <property type="match status" value="1"/>
</dbReference>
<evidence type="ECO:0000256" key="4">
    <source>
        <dbReference type="ARBA" id="ARBA00022694"/>
    </source>
</evidence>
<name>A0ABV8CS52_9GAMM</name>
<dbReference type="GO" id="GO:0032267">
    <property type="term" value="F:tRNA(Ile)-lysidine synthase activity"/>
    <property type="evidence" value="ECO:0007669"/>
    <property type="project" value="UniProtKB-EC"/>
</dbReference>
<dbReference type="SUPFAM" id="SSF52402">
    <property type="entry name" value="Adenine nucleotide alpha hydrolases-like"/>
    <property type="match status" value="1"/>
</dbReference>
<dbReference type="PANTHER" id="PTHR43033:SF1">
    <property type="entry name" value="TRNA(ILE)-LYSIDINE SYNTHASE-RELATED"/>
    <property type="match status" value="1"/>
</dbReference>
<dbReference type="InterPro" id="IPR014729">
    <property type="entry name" value="Rossmann-like_a/b/a_fold"/>
</dbReference>
<dbReference type="InterPro" id="IPR012094">
    <property type="entry name" value="tRNA_Ile_lys_synt"/>
</dbReference>
<dbReference type="HAMAP" id="MF_01161">
    <property type="entry name" value="tRNA_Ile_lys_synt"/>
    <property type="match status" value="1"/>
</dbReference>
<comment type="subcellular location">
    <subcellularLocation>
        <location evidence="1 8">Cytoplasm</location>
    </subcellularLocation>
</comment>
<evidence type="ECO:0000256" key="8">
    <source>
        <dbReference type="HAMAP-Rule" id="MF_01161"/>
    </source>
</evidence>
<dbReference type="CDD" id="cd01992">
    <property type="entry name" value="TilS_N"/>
    <property type="match status" value="1"/>
</dbReference>
<keyword evidence="5 8" id="KW-0547">Nucleotide-binding</keyword>
<comment type="catalytic activity">
    <reaction evidence="7 8">
        <text>cytidine(34) in tRNA(Ile2) + L-lysine + ATP = lysidine(34) in tRNA(Ile2) + AMP + diphosphate + H(+)</text>
        <dbReference type="Rhea" id="RHEA:43744"/>
        <dbReference type="Rhea" id="RHEA-COMP:10625"/>
        <dbReference type="Rhea" id="RHEA-COMP:10670"/>
        <dbReference type="ChEBI" id="CHEBI:15378"/>
        <dbReference type="ChEBI" id="CHEBI:30616"/>
        <dbReference type="ChEBI" id="CHEBI:32551"/>
        <dbReference type="ChEBI" id="CHEBI:33019"/>
        <dbReference type="ChEBI" id="CHEBI:82748"/>
        <dbReference type="ChEBI" id="CHEBI:83665"/>
        <dbReference type="ChEBI" id="CHEBI:456215"/>
        <dbReference type="EC" id="6.3.4.19"/>
    </reaction>
</comment>